<gene>
    <name evidence="1" type="ORF">DOTSEDRAFT_74797</name>
</gene>
<name>N1PCM9_DOTSN</name>
<dbReference type="AlphaFoldDB" id="N1PCM9"/>
<keyword evidence="2" id="KW-1185">Reference proteome</keyword>
<proteinExistence type="predicted"/>
<dbReference type="EMBL" id="KB446544">
    <property type="protein sequence ID" value="EME40052.1"/>
    <property type="molecule type" value="Genomic_DNA"/>
</dbReference>
<sequence>MIAEGGLLISSAIARMSTPALPRCNNRFSYSAAQHSLVQVPQYVAMECQCFTSAVCHDIFDGGHPINFAIVPLLHPAIATLRASRELLIQMIPSRFTIYTEVLRAQAVAICRGPSGAFAGLTRRDRISSHGVPRLVRLTIMIENRSRVEIVDPENLHRLRLELPTMVYKSQHSC</sequence>
<reference evidence="2" key="1">
    <citation type="journal article" date="2012" name="PLoS Genet.">
        <title>The genomes of the fungal plant pathogens Cladosporium fulvum and Dothistroma septosporum reveal adaptation to different hosts and lifestyles but also signatures of common ancestry.</title>
        <authorList>
            <person name="de Wit P.J.G.M."/>
            <person name="van der Burgt A."/>
            <person name="Oekmen B."/>
            <person name="Stergiopoulos I."/>
            <person name="Abd-Elsalam K.A."/>
            <person name="Aerts A.L."/>
            <person name="Bahkali A.H."/>
            <person name="Beenen H.G."/>
            <person name="Chettri P."/>
            <person name="Cox M.P."/>
            <person name="Datema E."/>
            <person name="de Vries R.P."/>
            <person name="Dhillon B."/>
            <person name="Ganley A.R."/>
            <person name="Griffiths S.A."/>
            <person name="Guo Y."/>
            <person name="Hamelin R.C."/>
            <person name="Henrissat B."/>
            <person name="Kabir M.S."/>
            <person name="Jashni M.K."/>
            <person name="Kema G."/>
            <person name="Klaubauf S."/>
            <person name="Lapidus A."/>
            <person name="Levasseur A."/>
            <person name="Lindquist E."/>
            <person name="Mehrabi R."/>
            <person name="Ohm R.A."/>
            <person name="Owen T.J."/>
            <person name="Salamov A."/>
            <person name="Schwelm A."/>
            <person name="Schijlen E."/>
            <person name="Sun H."/>
            <person name="van den Burg H.A."/>
            <person name="van Ham R.C.H.J."/>
            <person name="Zhang S."/>
            <person name="Goodwin S.B."/>
            <person name="Grigoriev I.V."/>
            <person name="Collemare J."/>
            <person name="Bradshaw R.E."/>
        </authorList>
    </citation>
    <scope>NUCLEOTIDE SEQUENCE [LARGE SCALE GENOMIC DNA]</scope>
    <source>
        <strain evidence="2">NZE10 / CBS 128990</strain>
    </source>
</reference>
<organism evidence="1 2">
    <name type="scientific">Dothistroma septosporum (strain NZE10 / CBS 128990)</name>
    <name type="common">Red band needle blight fungus</name>
    <name type="synonym">Mycosphaerella pini</name>
    <dbReference type="NCBI Taxonomy" id="675120"/>
    <lineage>
        <taxon>Eukaryota</taxon>
        <taxon>Fungi</taxon>
        <taxon>Dikarya</taxon>
        <taxon>Ascomycota</taxon>
        <taxon>Pezizomycotina</taxon>
        <taxon>Dothideomycetes</taxon>
        <taxon>Dothideomycetidae</taxon>
        <taxon>Mycosphaerellales</taxon>
        <taxon>Mycosphaerellaceae</taxon>
        <taxon>Dothistroma</taxon>
    </lineage>
</organism>
<evidence type="ECO:0000313" key="1">
    <source>
        <dbReference type="EMBL" id="EME40052.1"/>
    </source>
</evidence>
<evidence type="ECO:0000313" key="2">
    <source>
        <dbReference type="Proteomes" id="UP000016933"/>
    </source>
</evidence>
<accession>N1PCM9</accession>
<protein>
    <submittedName>
        <fullName evidence="1">Uncharacterized protein</fullName>
    </submittedName>
</protein>
<reference evidence="1 2" key="2">
    <citation type="journal article" date="2012" name="PLoS Pathog.">
        <title>Diverse lifestyles and strategies of plant pathogenesis encoded in the genomes of eighteen Dothideomycetes fungi.</title>
        <authorList>
            <person name="Ohm R.A."/>
            <person name="Feau N."/>
            <person name="Henrissat B."/>
            <person name="Schoch C.L."/>
            <person name="Horwitz B.A."/>
            <person name="Barry K.W."/>
            <person name="Condon B.J."/>
            <person name="Copeland A.C."/>
            <person name="Dhillon B."/>
            <person name="Glaser F."/>
            <person name="Hesse C.N."/>
            <person name="Kosti I."/>
            <person name="LaButti K."/>
            <person name="Lindquist E.A."/>
            <person name="Lucas S."/>
            <person name="Salamov A.A."/>
            <person name="Bradshaw R.E."/>
            <person name="Ciuffetti L."/>
            <person name="Hamelin R.C."/>
            <person name="Kema G.H.J."/>
            <person name="Lawrence C."/>
            <person name="Scott J.A."/>
            <person name="Spatafora J.W."/>
            <person name="Turgeon B.G."/>
            <person name="de Wit P.J.G.M."/>
            <person name="Zhong S."/>
            <person name="Goodwin S.B."/>
            <person name="Grigoriev I.V."/>
        </authorList>
    </citation>
    <scope>NUCLEOTIDE SEQUENCE [LARGE SCALE GENOMIC DNA]</scope>
    <source>
        <strain evidence="2">NZE10 / CBS 128990</strain>
    </source>
</reference>
<dbReference type="Proteomes" id="UP000016933">
    <property type="component" value="Unassembled WGS sequence"/>
</dbReference>
<dbReference type="HOGENOM" id="CLU_1540005_0_0_1"/>